<dbReference type="GO" id="GO:0004719">
    <property type="term" value="F:protein-L-isoaspartate (D-aspartate) O-methyltransferase activity"/>
    <property type="evidence" value="ECO:0007669"/>
    <property type="project" value="InterPro"/>
</dbReference>
<gene>
    <name evidence="4" type="ORF">GGQ63_003647</name>
</gene>
<name>A0A7W9FPQ1_9HYPH</name>
<dbReference type="Proteomes" id="UP000523821">
    <property type="component" value="Unassembled WGS sequence"/>
</dbReference>
<dbReference type="EMBL" id="JACHOO010000009">
    <property type="protein sequence ID" value="MBB5754559.1"/>
    <property type="molecule type" value="Genomic_DNA"/>
</dbReference>
<dbReference type="GO" id="GO:0032259">
    <property type="term" value="P:methylation"/>
    <property type="evidence" value="ECO:0007669"/>
    <property type="project" value="UniProtKB-KW"/>
</dbReference>
<comment type="similarity">
    <text evidence="1">Belongs to the methyltransferase superfamily. L-isoaspartyl/D-aspartyl protein methyltransferase family.</text>
</comment>
<evidence type="ECO:0000256" key="3">
    <source>
        <dbReference type="ARBA" id="ARBA00030757"/>
    </source>
</evidence>
<dbReference type="Gene3D" id="3.40.50.150">
    <property type="entry name" value="Vaccinia Virus protein VP39"/>
    <property type="match status" value="1"/>
</dbReference>
<accession>A0A7W9FPQ1</accession>
<dbReference type="RefSeq" id="WP_183858013.1">
    <property type="nucleotide sequence ID" value="NZ_JACHOO010000009.1"/>
</dbReference>
<dbReference type="CDD" id="cd02440">
    <property type="entry name" value="AdoMet_MTases"/>
    <property type="match status" value="1"/>
</dbReference>
<keyword evidence="4" id="KW-0808">Transferase</keyword>
<reference evidence="4 5" key="1">
    <citation type="submission" date="2020-08" db="EMBL/GenBank/DDBJ databases">
        <title>Genomic Encyclopedia of Type Strains, Phase IV (KMG-IV): sequencing the most valuable type-strain genomes for metagenomic binning, comparative biology and taxonomic classification.</title>
        <authorList>
            <person name="Goeker M."/>
        </authorList>
    </citation>
    <scope>NUCLEOTIDE SEQUENCE [LARGE SCALE GENOMIC DNA]</scope>
    <source>
        <strain evidence="4 5">DSM 16268</strain>
    </source>
</reference>
<proteinExistence type="inferred from homology"/>
<dbReference type="GO" id="GO:0005737">
    <property type="term" value="C:cytoplasm"/>
    <property type="evidence" value="ECO:0007669"/>
    <property type="project" value="TreeGrafter"/>
</dbReference>
<evidence type="ECO:0000256" key="1">
    <source>
        <dbReference type="ARBA" id="ARBA00005369"/>
    </source>
</evidence>
<evidence type="ECO:0000313" key="5">
    <source>
        <dbReference type="Proteomes" id="UP000523821"/>
    </source>
</evidence>
<keyword evidence="4" id="KW-0489">Methyltransferase</keyword>
<comment type="caution">
    <text evidence="4">The sequence shown here is derived from an EMBL/GenBank/DDBJ whole genome shotgun (WGS) entry which is preliminary data.</text>
</comment>
<dbReference type="Pfam" id="PF01135">
    <property type="entry name" value="PCMT"/>
    <property type="match status" value="1"/>
</dbReference>
<evidence type="ECO:0000256" key="2">
    <source>
        <dbReference type="ARBA" id="ARBA00013346"/>
    </source>
</evidence>
<dbReference type="PANTHER" id="PTHR11579:SF18">
    <property type="entry name" value="PROTEIN-L-ISOASPARTATE O-METHYLTRANSFERASE"/>
    <property type="match status" value="1"/>
</dbReference>
<sequence length="224" mass="23703">MLDFAKARTKMVDTQVRTVDVTDYDLLAALSEVPRERFVPPQLEPLAYIDEDLPVRAPEPGRAGRYVMEPGPFAKLVQLAEIGAGERVLDVGCATGYSAAVLARLAGTVVALEEDAGLAGTARETLDALGIGNVEVVEGPLAAGWAAGAPYDCILIEGAVERVPEAFCDQLREGGRLVAVVGTFGLAARATVFTRVAGALSARPVFNTYVRPLPGFETPRGFVF</sequence>
<dbReference type="PANTHER" id="PTHR11579">
    <property type="entry name" value="PROTEIN-L-ISOASPARTATE O-METHYLTRANSFERASE"/>
    <property type="match status" value="1"/>
</dbReference>
<keyword evidence="5" id="KW-1185">Reference proteome</keyword>
<organism evidence="4 5">
    <name type="scientific">Prosthecomicrobium pneumaticum</name>
    <dbReference type="NCBI Taxonomy" id="81895"/>
    <lineage>
        <taxon>Bacteria</taxon>
        <taxon>Pseudomonadati</taxon>
        <taxon>Pseudomonadota</taxon>
        <taxon>Alphaproteobacteria</taxon>
        <taxon>Hyphomicrobiales</taxon>
        <taxon>Kaistiaceae</taxon>
        <taxon>Prosthecomicrobium</taxon>
    </lineage>
</organism>
<dbReference type="SUPFAM" id="SSF53335">
    <property type="entry name" value="S-adenosyl-L-methionine-dependent methyltransferases"/>
    <property type="match status" value="1"/>
</dbReference>
<dbReference type="InterPro" id="IPR000682">
    <property type="entry name" value="PCMT"/>
</dbReference>
<dbReference type="AlphaFoldDB" id="A0A7W9FPQ1"/>
<dbReference type="InterPro" id="IPR029063">
    <property type="entry name" value="SAM-dependent_MTases_sf"/>
</dbReference>
<protein>
    <recommendedName>
        <fullName evidence="2">Protein-L-isoaspartate O-methyltransferase</fullName>
    </recommendedName>
    <alternativeName>
        <fullName evidence="3">Protein L-isoaspartyl methyltransferase</fullName>
    </alternativeName>
</protein>
<evidence type="ECO:0000313" key="4">
    <source>
        <dbReference type="EMBL" id="MBB5754559.1"/>
    </source>
</evidence>